<organism evidence="2 3">
    <name type="scientific">Mugilogobius chulae</name>
    <name type="common">yellowstripe goby</name>
    <dbReference type="NCBI Taxonomy" id="88201"/>
    <lineage>
        <taxon>Eukaryota</taxon>
        <taxon>Metazoa</taxon>
        <taxon>Chordata</taxon>
        <taxon>Craniata</taxon>
        <taxon>Vertebrata</taxon>
        <taxon>Euteleostomi</taxon>
        <taxon>Actinopterygii</taxon>
        <taxon>Neopterygii</taxon>
        <taxon>Teleostei</taxon>
        <taxon>Neoteleostei</taxon>
        <taxon>Acanthomorphata</taxon>
        <taxon>Gobiaria</taxon>
        <taxon>Gobiiformes</taxon>
        <taxon>Gobioidei</taxon>
        <taxon>Gobiidae</taxon>
        <taxon>Gobionellinae</taxon>
        <taxon>Mugilogobius</taxon>
    </lineage>
</organism>
<feature type="compositionally biased region" description="Basic and acidic residues" evidence="1">
    <location>
        <begin position="1"/>
        <end position="12"/>
    </location>
</feature>
<dbReference type="EMBL" id="JBBPFD010000014">
    <property type="protein sequence ID" value="KAK7899272.1"/>
    <property type="molecule type" value="Genomic_DNA"/>
</dbReference>
<evidence type="ECO:0000256" key="1">
    <source>
        <dbReference type="SAM" id="MobiDB-lite"/>
    </source>
</evidence>
<feature type="region of interest" description="Disordered" evidence="1">
    <location>
        <begin position="1"/>
        <end position="45"/>
    </location>
</feature>
<evidence type="ECO:0000313" key="3">
    <source>
        <dbReference type="Proteomes" id="UP001460270"/>
    </source>
</evidence>
<feature type="region of interest" description="Disordered" evidence="1">
    <location>
        <begin position="83"/>
        <end position="114"/>
    </location>
</feature>
<feature type="compositionally biased region" description="Basic residues" evidence="1">
    <location>
        <begin position="36"/>
        <end position="45"/>
    </location>
</feature>
<dbReference type="AlphaFoldDB" id="A0AAW0NL38"/>
<accession>A0AAW0NL38</accession>
<gene>
    <name evidence="2" type="ORF">WMY93_020125</name>
</gene>
<protein>
    <recommendedName>
        <fullName evidence="4">BZIP domain-containing protein</fullName>
    </recommendedName>
</protein>
<comment type="caution">
    <text evidence="2">The sequence shown here is derived from an EMBL/GenBank/DDBJ whole genome shotgun (WGS) entry which is preliminary data.</text>
</comment>
<evidence type="ECO:0000313" key="2">
    <source>
        <dbReference type="EMBL" id="KAK7899272.1"/>
    </source>
</evidence>
<feature type="compositionally biased region" description="Basic and acidic residues" evidence="1">
    <location>
        <begin position="101"/>
        <end position="114"/>
    </location>
</feature>
<proteinExistence type="predicted"/>
<evidence type="ECO:0008006" key="4">
    <source>
        <dbReference type="Google" id="ProtNLM"/>
    </source>
</evidence>
<sequence>MAAETTHREAKQTRRGIKNGAKRAAQGDAERLSDRNRRRNLRSVRGKIREYEEEVNFLNEEYNLRQKLLEAAMKQEFPVVLCEDEAGPSDNATSPESPQIKTEESKPQEREGGS</sequence>
<keyword evidence="3" id="KW-1185">Reference proteome</keyword>
<feature type="compositionally biased region" description="Polar residues" evidence="1">
    <location>
        <begin position="90"/>
        <end position="100"/>
    </location>
</feature>
<dbReference type="Proteomes" id="UP001460270">
    <property type="component" value="Unassembled WGS sequence"/>
</dbReference>
<name>A0AAW0NL38_9GOBI</name>
<reference evidence="3" key="1">
    <citation type="submission" date="2024-04" db="EMBL/GenBank/DDBJ databases">
        <title>Salinicola lusitanus LLJ914,a marine bacterium isolated from the Okinawa Trough.</title>
        <authorList>
            <person name="Li J."/>
        </authorList>
    </citation>
    <scope>NUCLEOTIDE SEQUENCE [LARGE SCALE GENOMIC DNA]</scope>
</reference>